<dbReference type="EMBL" id="VCQU01000012">
    <property type="protein sequence ID" value="NMN98646.1"/>
    <property type="molecule type" value="Genomic_DNA"/>
</dbReference>
<proteinExistence type="predicted"/>
<dbReference type="InterPro" id="IPR007312">
    <property type="entry name" value="Phosphoesterase"/>
</dbReference>
<evidence type="ECO:0000256" key="1">
    <source>
        <dbReference type="ARBA" id="ARBA00022525"/>
    </source>
</evidence>
<protein>
    <submittedName>
        <fullName evidence="4">Uncharacterized protein</fullName>
    </submittedName>
</protein>
<evidence type="ECO:0000256" key="3">
    <source>
        <dbReference type="ARBA" id="ARBA00023026"/>
    </source>
</evidence>
<dbReference type="AlphaFoldDB" id="A0A848KLD6"/>
<accession>A0A848KLD6</accession>
<dbReference type="PANTHER" id="PTHR31956:SF1">
    <property type="entry name" value="NON-SPECIFIC PHOSPHOLIPASE C1"/>
    <property type="match status" value="1"/>
</dbReference>
<comment type="caution">
    <text evidence="4">The sequence shown here is derived from an EMBL/GenBank/DDBJ whole genome shotgun (WGS) entry which is preliminary data.</text>
</comment>
<name>A0A848KLD6_9NOCA</name>
<evidence type="ECO:0000256" key="2">
    <source>
        <dbReference type="ARBA" id="ARBA00022801"/>
    </source>
</evidence>
<evidence type="ECO:0000313" key="5">
    <source>
        <dbReference type="Proteomes" id="UP000535543"/>
    </source>
</evidence>
<evidence type="ECO:0000313" key="4">
    <source>
        <dbReference type="EMBL" id="NMN98646.1"/>
    </source>
</evidence>
<dbReference type="InterPro" id="IPR017850">
    <property type="entry name" value="Alkaline_phosphatase_core_sf"/>
</dbReference>
<keyword evidence="3" id="KW-0843">Virulence</keyword>
<reference evidence="4 5" key="1">
    <citation type="submission" date="2019-05" db="EMBL/GenBank/DDBJ databases">
        <authorList>
            <person name="Lee S.D."/>
        </authorList>
    </citation>
    <scope>NUCLEOTIDE SEQUENCE [LARGE SCALE GENOMIC DNA]</scope>
    <source>
        <strain evidence="4 5">YC2-7</strain>
    </source>
</reference>
<keyword evidence="2" id="KW-0378">Hydrolase</keyword>
<sequence>MQHEAMNGHAPAPSERFRPHVFRTLSVGAAVLALAVSTCTKSAEPEGDSSADTATPIRAVVCSRTMWSFDHYFGTYPAAINSDGPRFTTKPDTPLVDGLTPDLLAHNPNQAQPMRLGGNDQQVVCDQDHKYLDEEKAFHGGAMDQFVEHTEVATRTPPTFSRPGMVMDYYDGNSVIALWNYAHYSMSDNSYNATFGPSTPGALNLVSGQTHGVTKEFLQDGRVFTTGEVLEGAGKGRGTVIGDPQPFGDECSTRDQVQLSSAGKNIGDLLKVKGVTWGFFQGGFKPTERKPDGPAVCGAAHDVGTGLGGTGKKGALPFGTKDDYIPITSLSSTTRRRRIQNTCRPAQLR</sequence>
<reference evidence="4 5" key="2">
    <citation type="submission" date="2020-06" db="EMBL/GenBank/DDBJ databases">
        <title>Antribacter stalactiti gen. nov., sp. nov., a new member of the family Nacardiaceae isolated from a cave.</title>
        <authorList>
            <person name="Kim I.S."/>
        </authorList>
    </citation>
    <scope>NUCLEOTIDE SEQUENCE [LARGE SCALE GENOMIC DNA]</scope>
    <source>
        <strain evidence="4 5">YC2-7</strain>
    </source>
</reference>
<dbReference type="Pfam" id="PF04185">
    <property type="entry name" value="Phosphoesterase"/>
    <property type="match status" value="1"/>
</dbReference>
<keyword evidence="1" id="KW-0964">Secreted</keyword>
<dbReference type="PANTHER" id="PTHR31956">
    <property type="entry name" value="NON-SPECIFIC PHOSPHOLIPASE C4-RELATED"/>
    <property type="match status" value="1"/>
</dbReference>
<gene>
    <name evidence="4" type="ORF">FGL95_26790</name>
</gene>
<dbReference type="Gene3D" id="3.40.720.10">
    <property type="entry name" value="Alkaline Phosphatase, subunit A"/>
    <property type="match status" value="1"/>
</dbReference>
<keyword evidence="5" id="KW-1185">Reference proteome</keyword>
<dbReference type="Proteomes" id="UP000535543">
    <property type="component" value="Unassembled WGS sequence"/>
</dbReference>
<organism evidence="4 5">
    <name type="scientific">Antrihabitans stalactiti</name>
    <dbReference type="NCBI Taxonomy" id="2584121"/>
    <lineage>
        <taxon>Bacteria</taxon>
        <taxon>Bacillati</taxon>
        <taxon>Actinomycetota</taxon>
        <taxon>Actinomycetes</taxon>
        <taxon>Mycobacteriales</taxon>
        <taxon>Nocardiaceae</taxon>
        <taxon>Antrihabitans</taxon>
    </lineage>
</organism>
<dbReference type="GO" id="GO:0042578">
    <property type="term" value="F:phosphoric ester hydrolase activity"/>
    <property type="evidence" value="ECO:0007669"/>
    <property type="project" value="UniProtKB-ARBA"/>
</dbReference>